<dbReference type="InParanoid" id="A0A517SHZ3"/>
<keyword evidence="8" id="KW-0966">Cell projection</keyword>
<evidence type="ECO:0000313" key="9">
    <source>
        <dbReference type="Proteomes" id="UP000315700"/>
    </source>
</evidence>
<evidence type="ECO:0000313" key="8">
    <source>
        <dbReference type="EMBL" id="QDT55742.1"/>
    </source>
</evidence>
<proteinExistence type="inferred from homology"/>
<sequence length="88" mass="9464">MTIDTAQDLLRTALMTGFVIAAPVLGAVLLVSLVVNVLQTMTQLHDHALSFVPRLLATGLVLLLLLPWILGRVSEYATEVYRSAGHGP</sequence>
<dbReference type="FunCoup" id="A0A517SHZ3">
    <property type="interactions" value="69"/>
</dbReference>
<evidence type="ECO:0000256" key="5">
    <source>
        <dbReference type="ARBA" id="ARBA00022989"/>
    </source>
</evidence>
<dbReference type="PANTHER" id="PTHR34040:SF2">
    <property type="entry name" value="FLAGELLAR BIOSYNTHETIC PROTEIN FLIQ"/>
    <property type="match status" value="1"/>
</dbReference>
<evidence type="ECO:0000256" key="1">
    <source>
        <dbReference type="ARBA" id="ARBA00004651"/>
    </source>
</evidence>
<dbReference type="AlphaFoldDB" id="A0A517SHZ3"/>
<dbReference type="GO" id="GO:0005886">
    <property type="term" value="C:plasma membrane"/>
    <property type="evidence" value="ECO:0007669"/>
    <property type="project" value="UniProtKB-SubCell"/>
</dbReference>
<gene>
    <name evidence="8" type="primary">fliQ_1</name>
    <name evidence="8" type="ORF">Pan44_37890</name>
</gene>
<dbReference type="EMBL" id="CP036271">
    <property type="protein sequence ID" value="QDT55742.1"/>
    <property type="molecule type" value="Genomic_DNA"/>
</dbReference>
<keyword evidence="8" id="KW-0282">Flagellum</keyword>
<evidence type="ECO:0000256" key="7">
    <source>
        <dbReference type="SAM" id="Phobius"/>
    </source>
</evidence>
<keyword evidence="9" id="KW-1185">Reference proteome</keyword>
<dbReference type="Pfam" id="PF01313">
    <property type="entry name" value="Bac_export_3"/>
    <property type="match status" value="1"/>
</dbReference>
<dbReference type="RefSeq" id="WP_145031944.1">
    <property type="nucleotide sequence ID" value="NZ_CP036271.1"/>
</dbReference>
<keyword evidence="4 7" id="KW-0812">Transmembrane</keyword>
<keyword evidence="8" id="KW-0969">Cilium</keyword>
<dbReference type="PRINTS" id="PR00952">
    <property type="entry name" value="TYPE3IMQPROT"/>
</dbReference>
<feature type="transmembrane region" description="Helical" evidence="7">
    <location>
        <begin position="12"/>
        <end position="35"/>
    </location>
</feature>
<reference evidence="8 9" key="1">
    <citation type="submission" date="2019-02" db="EMBL/GenBank/DDBJ databases">
        <title>Deep-cultivation of Planctomycetes and their phenomic and genomic characterization uncovers novel biology.</title>
        <authorList>
            <person name="Wiegand S."/>
            <person name="Jogler M."/>
            <person name="Boedeker C."/>
            <person name="Pinto D."/>
            <person name="Vollmers J."/>
            <person name="Rivas-Marin E."/>
            <person name="Kohn T."/>
            <person name="Peeters S.H."/>
            <person name="Heuer A."/>
            <person name="Rast P."/>
            <person name="Oberbeckmann S."/>
            <person name="Bunk B."/>
            <person name="Jeske O."/>
            <person name="Meyerdierks A."/>
            <person name="Storesund J.E."/>
            <person name="Kallscheuer N."/>
            <person name="Luecker S."/>
            <person name="Lage O.M."/>
            <person name="Pohl T."/>
            <person name="Merkel B.J."/>
            <person name="Hornburger P."/>
            <person name="Mueller R.-W."/>
            <person name="Bruemmer F."/>
            <person name="Labrenz M."/>
            <person name="Spormann A.M."/>
            <person name="Op den Camp H."/>
            <person name="Overmann J."/>
            <person name="Amann R."/>
            <person name="Jetten M.S.M."/>
            <person name="Mascher T."/>
            <person name="Medema M.H."/>
            <person name="Devos D.P."/>
            <person name="Kaster A.-K."/>
            <person name="Ovreas L."/>
            <person name="Rohde M."/>
            <person name="Galperin M.Y."/>
            <person name="Jogler C."/>
        </authorList>
    </citation>
    <scope>NUCLEOTIDE SEQUENCE [LARGE SCALE GENOMIC DNA]</scope>
    <source>
        <strain evidence="8 9">Pan44</strain>
    </source>
</reference>
<keyword evidence="5 7" id="KW-1133">Transmembrane helix</keyword>
<evidence type="ECO:0000256" key="4">
    <source>
        <dbReference type="ARBA" id="ARBA00022692"/>
    </source>
</evidence>
<dbReference type="PIRSF" id="PIRSF004669">
    <property type="entry name" value="FliQ"/>
    <property type="match status" value="1"/>
</dbReference>
<accession>A0A517SHZ3</accession>
<protein>
    <submittedName>
        <fullName evidence="8">Flagellar biosynthetic protein FliQ</fullName>
    </submittedName>
</protein>
<evidence type="ECO:0000256" key="6">
    <source>
        <dbReference type="ARBA" id="ARBA00023136"/>
    </source>
</evidence>
<name>A0A517SHZ3_9PLAN</name>
<feature type="transmembrane region" description="Helical" evidence="7">
    <location>
        <begin position="55"/>
        <end position="73"/>
    </location>
</feature>
<dbReference type="GO" id="GO:0009306">
    <property type="term" value="P:protein secretion"/>
    <property type="evidence" value="ECO:0007669"/>
    <property type="project" value="InterPro"/>
</dbReference>
<comment type="subcellular location">
    <subcellularLocation>
        <location evidence="1">Cell membrane</location>
        <topology evidence="1">Multi-pass membrane protein</topology>
    </subcellularLocation>
</comment>
<dbReference type="PANTHER" id="PTHR34040">
    <property type="entry name" value="FLAGELLAR BIOSYNTHETIC PROTEIN FLIQ"/>
    <property type="match status" value="1"/>
</dbReference>
<dbReference type="InterPro" id="IPR002191">
    <property type="entry name" value="Bac_export_3"/>
</dbReference>
<organism evidence="8 9">
    <name type="scientific">Caulifigura coniformis</name>
    <dbReference type="NCBI Taxonomy" id="2527983"/>
    <lineage>
        <taxon>Bacteria</taxon>
        <taxon>Pseudomonadati</taxon>
        <taxon>Planctomycetota</taxon>
        <taxon>Planctomycetia</taxon>
        <taxon>Planctomycetales</taxon>
        <taxon>Planctomycetaceae</taxon>
        <taxon>Caulifigura</taxon>
    </lineage>
</organism>
<dbReference type="Proteomes" id="UP000315700">
    <property type="component" value="Chromosome"/>
</dbReference>
<evidence type="ECO:0000256" key="2">
    <source>
        <dbReference type="ARBA" id="ARBA00006156"/>
    </source>
</evidence>
<comment type="similarity">
    <text evidence="2">Belongs to the FliQ/MopD/SpaQ family.</text>
</comment>
<keyword evidence="6 7" id="KW-0472">Membrane</keyword>
<evidence type="ECO:0000256" key="3">
    <source>
        <dbReference type="ARBA" id="ARBA00022475"/>
    </source>
</evidence>
<keyword evidence="3" id="KW-1003">Cell membrane</keyword>
<dbReference type="KEGG" id="ccos:Pan44_37890"/>